<reference evidence="1" key="2">
    <citation type="submission" date="2022-01" db="EMBL/GenBank/DDBJ databases">
        <authorList>
            <person name="Yamashiro T."/>
            <person name="Shiraishi A."/>
            <person name="Satake H."/>
            <person name="Nakayama K."/>
        </authorList>
    </citation>
    <scope>NUCLEOTIDE SEQUENCE</scope>
</reference>
<protein>
    <submittedName>
        <fullName evidence="1">Uncharacterized protein</fullName>
    </submittedName>
</protein>
<dbReference type="EMBL" id="BQNB010009527">
    <property type="protein sequence ID" value="GJS64760.1"/>
    <property type="molecule type" value="Genomic_DNA"/>
</dbReference>
<gene>
    <name evidence="1" type="ORF">Tco_0679324</name>
</gene>
<evidence type="ECO:0000313" key="2">
    <source>
        <dbReference type="Proteomes" id="UP001151760"/>
    </source>
</evidence>
<sequence>MSCSASKLEAVVAALSILSPNSLWTASSPTFVKGTTRLSTDSFQRVDPFAQTGLRWARLDFGITTLLFHLTSPGLMFPRCDGRPQMGEIFTTPLKDRDRGGVLRAGAARQPGPTLEVDTWDEIVEAMMEIAPTTLEGVIPERGTVLDTTVWPRD</sequence>
<keyword evidence="2" id="KW-1185">Reference proteome</keyword>
<accession>A0ABQ4XI97</accession>
<name>A0ABQ4XI97_9ASTR</name>
<proteinExistence type="predicted"/>
<comment type="caution">
    <text evidence="1">The sequence shown here is derived from an EMBL/GenBank/DDBJ whole genome shotgun (WGS) entry which is preliminary data.</text>
</comment>
<dbReference type="Proteomes" id="UP001151760">
    <property type="component" value="Unassembled WGS sequence"/>
</dbReference>
<organism evidence="1 2">
    <name type="scientific">Tanacetum coccineum</name>
    <dbReference type="NCBI Taxonomy" id="301880"/>
    <lineage>
        <taxon>Eukaryota</taxon>
        <taxon>Viridiplantae</taxon>
        <taxon>Streptophyta</taxon>
        <taxon>Embryophyta</taxon>
        <taxon>Tracheophyta</taxon>
        <taxon>Spermatophyta</taxon>
        <taxon>Magnoliopsida</taxon>
        <taxon>eudicotyledons</taxon>
        <taxon>Gunneridae</taxon>
        <taxon>Pentapetalae</taxon>
        <taxon>asterids</taxon>
        <taxon>campanulids</taxon>
        <taxon>Asterales</taxon>
        <taxon>Asteraceae</taxon>
        <taxon>Asteroideae</taxon>
        <taxon>Anthemideae</taxon>
        <taxon>Anthemidinae</taxon>
        <taxon>Tanacetum</taxon>
    </lineage>
</organism>
<evidence type="ECO:0000313" key="1">
    <source>
        <dbReference type="EMBL" id="GJS64760.1"/>
    </source>
</evidence>
<reference evidence="1" key="1">
    <citation type="journal article" date="2022" name="Int. J. Mol. Sci.">
        <title>Draft Genome of Tanacetum Coccineum: Genomic Comparison of Closely Related Tanacetum-Family Plants.</title>
        <authorList>
            <person name="Yamashiro T."/>
            <person name="Shiraishi A."/>
            <person name="Nakayama K."/>
            <person name="Satake H."/>
        </authorList>
    </citation>
    <scope>NUCLEOTIDE SEQUENCE</scope>
</reference>